<protein>
    <submittedName>
        <fullName evidence="1">Uncharacterized protein</fullName>
    </submittedName>
</protein>
<dbReference type="AlphaFoldDB" id="A0A486XVX7"/>
<dbReference type="EMBL" id="CAAJGR010000034">
    <property type="protein sequence ID" value="VHO06493.1"/>
    <property type="molecule type" value="Genomic_DNA"/>
</dbReference>
<evidence type="ECO:0000313" key="1">
    <source>
        <dbReference type="EMBL" id="VHO06493.1"/>
    </source>
</evidence>
<organism evidence="1">
    <name type="scientific">Rheinheimera sp. BAL341</name>
    <dbReference type="NCBI Taxonomy" id="1708203"/>
    <lineage>
        <taxon>Bacteria</taxon>
        <taxon>Pseudomonadati</taxon>
        <taxon>Pseudomonadota</taxon>
        <taxon>Gammaproteobacteria</taxon>
        <taxon>Chromatiales</taxon>
        <taxon>Chromatiaceae</taxon>
        <taxon>Rheinheimera</taxon>
    </lineage>
</organism>
<reference evidence="1" key="1">
    <citation type="submission" date="2019-04" db="EMBL/GenBank/DDBJ databases">
        <authorList>
            <person name="Brambilla D."/>
        </authorList>
    </citation>
    <scope>NUCLEOTIDE SEQUENCE</scope>
    <source>
        <strain evidence="1">BAL1</strain>
    </source>
</reference>
<accession>A0A486XVX7</accession>
<gene>
    <name evidence="1" type="ORF">BAL341_3508</name>
</gene>
<name>A0A486XVX7_9GAMM</name>
<sequence>MPVRYFAYQAQTGRNMDMHLLQRAAATDILQGVGIQHSLCEQVSL</sequence>
<proteinExistence type="predicted"/>